<feature type="domain" description="Glutamine amidotransferase type-2" evidence="17">
    <location>
        <begin position="25"/>
        <end position="427"/>
    </location>
</feature>
<dbReference type="GO" id="GO:0006537">
    <property type="term" value="P:glutamate biosynthetic process"/>
    <property type="evidence" value="ECO:0007669"/>
    <property type="project" value="UniProtKB-KW"/>
</dbReference>
<keyword evidence="13" id="KW-0411">Iron-sulfur</keyword>
<dbReference type="GO" id="GO:0046872">
    <property type="term" value="F:metal ion binding"/>
    <property type="evidence" value="ECO:0007669"/>
    <property type="project" value="UniProtKB-KW"/>
</dbReference>
<evidence type="ECO:0000256" key="12">
    <source>
        <dbReference type="ARBA" id="ARBA00023004"/>
    </source>
</evidence>
<evidence type="ECO:0000256" key="9">
    <source>
        <dbReference type="ARBA" id="ARBA00022827"/>
    </source>
</evidence>
<dbReference type="GO" id="GO:0015930">
    <property type="term" value="F:glutamate synthase activity"/>
    <property type="evidence" value="ECO:0007669"/>
    <property type="project" value="InterPro"/>
</dbReference>
<protein>
    <submittedName>
        <fullName evidence="18">Glutamate synthase subunit alpha</fullName>
    </submittedName>
</protein>
<comment type="similarity">
    <text evidence="4">Belongs to the glutamate synthase family.</text>
</comment>
<evidence type="ECO:0000256" key="1">
    <source>
        <dbReference type="ARBA" id="ARBA00001917"/>
    </source>
</evidence>
<evidence type="ECO:0000313" key="18">
    <source>
        <dbReference type="EMBL" id="OJF15433.1"/>
    </source>
</evidence>
<dbReference type="CDD" id="cd02808">
    <property type="entry name" value="GltS_FMN"/>
    <property type="match status" value="1"/>
</dbReference>
<comment type="pathway">
    <text evidence="16">Amino-acid biosynthesis.</text>
</comment>
<keyword evidence="15" id="KW-0003">3Fe-4S</keyword>
<evidence type="ECO:0000256" key="16">
    <source>
        <dbReference type="ARBA" id="ARBA00029440"/>
    </source>
</evidence>
<evidence type="ECO:0000256" key="15">
    <source>
        <dbReference type="ARBA" id="ARBA00023291"/>
    </source>
</evidence>
<proteinExistence type="inferred from homology"/>
<dbReference type="EMBL" id="MEIA01000055">
    <property type="protein sequence ID" value="OJF15433.1"/>
    <property type="molecule type" value="Genomic_DNA"/>
</dbReference>
<keyword evidence="7" id="KW-0288">FMN</keyword>
<keyword evidence="9" id="KW-0274">FAD</keyword>
<dbReference type="Pfam" id="PF01645">
    <property type="entry name" value="Glu_synthase"/>
    <property type="match status" value="1"/>
</dbReference>
<dbReference type="CDD" id="cd00982">
    <property type="entry name" value="gltB_C"/>
    <property type="match status" value="1"/>
</dbReference>
<keyword evidence="8" id="KW-0479">Metal-binding</keyword>
<keyword evidence="5" id="KW-0028">Amino-acid biosynthesis</keyword>
<keyword evidence="12" id="KW-0408">Iron</keyword>
<dbReference type="Pfam" id="PF01493">
    <property type="entry name" value="GXGXG"/>
    <property type="match status" value="1"/>
</dbReference>
<keyword evidence="14" id="KW-0314">Glutamate biosynthesis</keyword>
<comment type="caution">
    <text evidence="18">The sequence shown here is derived from an EMBL/GenBank/DDBJ whole genome shotgun (WGS) entry which is preliminary data.</text>
</comment>
<dbReference type="Gene3D" id="3.20.20.70">
    <property type="entry name" value="Aldolase class I"/>
    <property type="match status" value="2"/>
</dbReference>
<evidence type="ECO:0000256" key="13">
    <source>
        <dbReference type="ARBA" id="ARBA00023014"/>
    </source>
</evidence>
<keyword evidence="19" id="KW-1185">Reference proteome</keyword>
<dbReference type="InterPro" id="IPR002932">
    <property type="entry name" value="Glu_synthdom"/>
</dbReference>
<comment type="cofactor">
    <cofactor evidence="2">
        <name>[3Fe-4S] cluster</name>
        <dbReference type="ChEBI" id="CHEBI:21137"/>
    </cofactor>
</comment>
<dbReference type="FunFam" id="3.60.20.10:FF:000001">
    <property type="entry name" value="Glutamate synthase, large subunit"/>
    <property type="match status" value="1"/>
</dbReference>
<dbReference type="InterPro" id="IPR006982">
    <property type="entry name" value="Glu_synth_centr_N"/>
</dbReference>
<dbReference type="FunFam" id="3.20.20.70:FF:000053">
    <property type="entry name" value="Glutamate synthase large subunit"/>
    <property type="match status" value="1"/>
</dbReference>
<evidence type="ECO:0000256" key="3">
    <source>
        <dbReference type="ARBA" id="ARBA00001974"/>
    </source>
</evidence>
<dbReference type="FunFam" id="2.160.20.60:FF:000001">
    <property type="entry name" value="Glutamate synthase, large subunit"/>
    <property type="match status" value="1"/>
</dbReference>
<evidence type="ECO:0000256" key="4">
    <source>
        <dbReference type="ARBA" id="ARBA00009716"/>
    </source>
</evidence>
<dbReference type="InterPro" id="IPR013785">
    <property type="entry name" value="Aldolase_TIM"/>
</dbReference>
<dbReference type="NCBIfam" id="NF008730">
    <property type="entry name" value="PRK11750.1"/>
    <property type="match status" value="1"/>
</dbReference>
<dbReference type="Proteomes" id="UP000182486">
    <property type="component" value="Unassembled WGS sequence"/>
</dbReference>
<dbReference type="SUPFAM" id="SSF69336">
    <property type="entry name" value="Alpha subunit of glutamate synthase, C-terminal domain"/>
    <property type="match status" value="1"/>
</dbReference>
<keyword evidence="11" id="KW-0560">Oxidoreductase</keyword>
<keyword evidence="10" id="KW-0315">Glutamine amidotransferase</keyword>
<evidence type="ECO:0000256" key="11">
    <source>
        <dbReference type="ARBA" id="ARBA00023002"/>
    </source>
</evidence>
<evidence type="ECO:0000256" key="8">
    <source>
        <dbReference type="ARBA" id="ARBA00022723"/>
    </source>
</evidence>
<dbReference type="GO" id="GO:0019676">
    <property type="term" value="P:ammonia assimilation cycle"/>
    <property type="evidence" value="ECO:0007669"/>
    <property type="project" value="TreeGrafter"/>
</dbReference>
<dbReference type="InterPro" id="IPR050711">
    <property type="entry name" value="ET-N_metabolism_enzyme"/>
</dbReference>
<dbReference type="PROSITE" id="PS51278">
    <property type="entry name" value="GATASE_TYPE_2"/>
    <property type="match status" value="1"/>
</dbReference>
<dbReference type="GO" id="GO:0051538">
    <property type="term" value="F:3 iron, 4 sulfur cluster binding"/>
    <property type="evidence" value="ECO:0007669"/>
    <property type="project" value="UniProtKB-KW"/>
</dbReference>
<dbReference type="Pfam" id="PF00310">
    <property type="entry name" value="GATase_2"/>
    <property type="match status" value="1"/>
</dbReference>
<dbReference type="CDD" id="cd00713">
    <property type="entry name" value="GltS"/>
    <property type="match status" value="1"/>
</dbReference>
<dbReference type="InterPro" id="IPR002489">
    <property type="entry name" value="Glu_synth_asu_C"/>
</dbReference>
<dbReference type="PANTHER" id="PTHR11938">
    <property type="entry name" value="FAD NADPH DEHYDROGENASE/OXIDOREDUCTASE"/>
    <property type="match status" value="1"/>
</dbReference>
<sequence>MTIGGPVAFPHPQGLYDPQHERDACGVAFVADLHGRRSHDVVAKGLSALIRLDHRGARGAEYNTGDGAGIMIQVPDAFLREAVDFALPEPGAYATGLVFLPTDVSEAARAIAVFEKYALVEGGDILGWRDVPVDPSGLGETAEAARPAIKQVFLAARRLTGTGNGKAGEQLSGIELDIVAYCIRKQAERETQQRGIGAYFPSLSARTITYKGMLTPDQLPEFFPDLTDERVDSAIALVHSRFSTNTFPSWPLAHPYRFIAHNGEINTIRGNRNWMAAREALLASPALPGSIKRLFPVCTPEASDSANFDAVLELLHLAGRSLPHAVLMMIPEAWENDPGMDPARRAFYRFHASLMEPWDGPASVAFTDGTVIGAVLDRNGLRPGRWWHTSDGLVVLGSEAGVLDLDPATVVAKGRLQPGRMFLVDTASGRIVHDDEIKAELAAEKPYDEWLHAGLIDLRDLPPREHVIYTHDSVMRRQQVFGYTEEELKILVAPMARAGAEPLGSMGTDTPISPLSTRPRLLFDYFHQLFAQVTNPPLDAIREELVTSLSSTLGPEGNLLDPGPASCRQVVVPWPILDNDELAKLLSIDEDGDLPGFKAVRVSGLYPLRDGEEGIKARITEICRHVSEAIEDGVRILVLSDRDSNADLAPIPSLLLTAAVHQHLVREQTRTQVALVVESGDCREVHHAAVLIGYGAAAVNPYLAFESVEDLIATGPLAGMEAGKAIGNYVKALGKGVLKIMSKMGISTVSSYCGAQVFEAVGLADELVQRYFAGTSGRIGGSGLAEIHAEVAARHAKAYPSNPAERSHRRLEVGGEYQWRREGEVHLFNPETVFLLQHATRSKQYDVFRQYTAKVDELAEQAGSLRGLFRFASDRQPVPLEEVEPASEIVKRFATGAMSYGSISAESHETLAIAMNRLGGKSNTGEGGEDVERLYDPARRSSVKQIASGRFGVTTEYLVNADDLQIKMAQGAKPGEGGQLPGNKVWPWIAKTRHATPGVGLISPPPHHDIYSIEDLAQLVHDLKNVNPAARVHVKLVSEIGVGTVAAGVAKLKADVILISGHDGGTGASPLNSLKHAGSPWELGLAEAQQTLLLNKLRDRVTVQVDGQLKTGRDVVIAALLGAEEFGFATAPLIVSGCIMMRVCHLDTCPVGIATQNPVLRERFTGRPEFVENFFLFLAEEVRGYLAELGFRSIDEAIGHAEVLDVAPAVHHWKAQGLDLSPVLYVPELPEGAARRGVVAQDHGLDKSLDNELVALAQPALTDGREVRAELTVRNDHRSVGAMLGGEVARRYGGNGLPDDTIAFTLRGTGGQSFGAFLPRGVTLRLIGDTNDYVAKGLSGGRVVVRPAEEAPFAAEENIIAGNTILYGATAGEVFLRGRAGERFAVRNSGASAVVEGVGDHGCEYMTGGVVVVLGAIGRNFAAGMSGGKAFVLGLDQTLVNPELVDLAPLTADERELLHGLVVKHHVETGSAVAQRLLRDWSTAVTEFTAVVPRDYKRVMELIKTAEAAGRDVDEAVMGVSRA</sequence>
<comment type="cofactor">
    <cofactor evidence="1">
        <name>FMN</name>
        <dbReference type="ChEBI" id="CHEBI:58210"/>
    </cofactor>
</comment>
<evidence type="ECO:0000256" key="2">
    <source>
        <dbReference type="ARBA" id="ARBA00001927"/>
    </source>
</evidence>
<gene>
    <name evidence="18" type="ORF">BG844_04530</name>
</gene>
<evidence type="ECO:0000256" key="5">
    <source>
        <dbReference type="ARBA" id="ARBA00022605"/>
    </source>
</evidence>
<dbReference type="Pfam" id="PF04898">
    <property type="entry name" value="Glu_syn_central"/>
    <property type="match status" value="1"/>
</dbReference>
<evidence type="ECO:0000313" key="19">
    <source>
        <dbReference type="Proteomes" id="UP000182486"/>
    </source>
</evidence>
<dbReference type="SUPFAM" id="SSF56235">
    <property type="entry name" value="N-terminal nucleophile aminohydrolases (Ntn hydrolases)"/>
    <property type="match status" value="1"/>
</dbReference>
<dbReference type="PANTHER" id="PTHR11938:SF133">
    <property type="entry name" value="GLUTAMATE SYNTHASE (NADH)"/>
    <property type="match status" value="1"/>
</dbReference>
<evidence type="ECO:0000256" key="7">
    <source>
        <dbReference type="ARBA" id="ARBA00022643"/>
    </source>
</evidence>
<evidence type="ECO:0000256" key="14">
    <source>
        <dbReference type="ARBA" id="ARBA00023164"/>
    </source>
</evidence>
<evidence type="ECO:0000259" key="17">
    <source>
        <dbReference type="PROSITE" id="PS51278"/>
    </source>
</evidence>
<reference evidence="18 19" key="1">
    <citation type="submission" date="2016-09" db="EMBL/GenBank/DDBJ databases">
        <title>Couchioplanes caeruleus draft genome sequence.</title>
        <authorList>
            <person name="Sheehan J."/>
            <person name="Caffrey P."/>
        </authorList>
    </citation>
    <scope>NUCLEOTIDE SEQUENCE [LARGE SCALE GENOMIC DNA]</scope>
    <source>
        <strain evidence="18 19">DSM 43634</strain>
    </source>
</reference>
<comment type="cofactor">
    <cofactor evidence="3">
        <name>FAD</name>
        <dbReference type="ChEBI" id="CHEBI:57692"/>
    </cofactor>
</comment>
<dbReference type="InterPro" id="IPR036485">
    <property type="entry name" value="Glu_synth_asu_C_sf"/>
</dbReference>
<dbReference type="SUPFAM" id="SSF51395">
    <property type="entry name" value="FMN-linked oxidoreductases"/>
    <property type="match status" value="1"/>
</dbReference>
<name>A0A1K0FRM1_9ACTN</name>
<dbReference type="InterPro" id="IPR017932">
    <property type="entry name" value="GATase_2_dom"/>
</dbReference>
<accession>A0A1K0FRM1</accession>
<dbReference type="Gene3D" id="2.160.20.60">
    <property type="entry name" value="Glutamate synthase, alpha subunit, C-terminal domain"/>
    <property type="match status" value="1"/>
</dbReference>
<dbReference type="RefSeq" id="WP_071803461.1">
    <property type="nucleotide sequence ID" value="NZ_MEIA01000055.1"/>
</dbReference>
<dbReference type="InterPro" id="IPR029055">
    <property type="entry name" value="Ntn_hydrolases_N"/>
</dbReference>
<evidence type="ECO:0000256" key="10">
    <source>
        <dbReference type="ARBA" id="ARBA00022962"/>
    </source>
</evidence>
<keyword evidence="6" id="KW-0285">Flavoprotein</keyword>
<organism evidence="18 19">
    <name type="scientific">Couchioplanes caeruleus subsp. caeruleus</name>
    <dbReference type="NCBI Taxonomy" id="56427"/>
    <lineage>
        <taxon>Bacteria</taxon>
        <taxon>Bacillati</taxon>
        <taxon>Actinomycetota</taxon>
        <taxon>Actinomycetes</taxon>
        <taxon>Micromonosporales</taxon>
        <taxon>Micromonosporaceae</taxon>
        <taxon>Couchioplanes</taxon>
    </lineage>
</organism>
<dbReference type="Gene3D" id="3.60.20.10">
    <property type="entry name" value="Glutamine Phosphoribosylpyrophosphate, subunit 1, domain 1"/>
    <property type="match status" value="1"/>
</dbReference>
<dbReference type="FunFam" id="3.20.20.70:FF:000031">
    <property type="entry name" value="Glutamate synthase 1 [NADH]"/>
    <property type="match status" value="1"/>
</dbReference>
<evidence type="ECO:0000256" key="6">
    <source>
        <dbReference type="ARBA" id="ARBA00022630"/>
    </source>
</evidence>